<comment type="similarity">
    <text evidence="2">Belongs to the zinc-containing alcohol dehydrogenase family.</text>
</comment>
<dbReference type="InterPro" id="IPR036291">
    <property type="entry name" value="NAD(P)-bd_dom_sf"/>
</dbReference>
<evidence type="ECO:0000259" key="6">
    <source>
        <dbReference type="SMART" id="SM00829"/>
    </source>
</evidence>
<comment type="cofactor">
    <cofactor evidence="1">
        <name>Zn(2+)</name>
        <dbReference type="ChEBI" id="CHEBI:29105"/>
    </cofactor>
</comment>
<evidence type="ECO:0000256" key="3">
    <source>
        <dbReference type="ARBA" id="ARBA00022723"/>
    </source>
</evidence>
<dbReference type="GO" id="GO:0046872">
    <property type="term" value="F:metal ion binding"/>
    <property type="evidence" value="ECO:0007669"/>
    <property type="project" value="UniProtKB-KW"/>
</dbReference>
<dbReference type="KEGG" id="kne:92184260"/>
<evidence type="ECO:0000256" key="1">
    <source>
        <dbReference type="ARBA" id="ARBA00001947"/>
    </source>
</evidence>
<proteinExistence type="inferred from homology"/>
<dbReference type="AlphaFoldDB" id="A0AAW0YST7"/>
<dbReference type="Gene3D" id="3.40.50.720">
    <property type="entry name" value="NAD(P)-binding Rossmann-like Domain"/>
    <property type="match status" value="1"/>
</dbReference>
<dbReference type="InterPro" id="IPR013149">
    <property type="entry name" value="ADH-like_C"/>
</dbReference>
<dbReference type="Pfam" id="PF00107">
    <property type="entry name" value="ADH_zinc_N"/>
    <property type="match status" value="1"/>
</dbReference>
<dbReference type="InterPro" id="IPR011032">
    <property type="entry name" value="GroES-like_sf"/>
</dbReference>
<keyword evidence="8" id="KW-1185">Reference proteome</keyword>
<dbReference type="PANTHER" id="PTHR42940">
    <property type="entry name" value="ALCOHOL DEHYDROGENASE 1-RELATED"/>
    <property type="match status" value="1"/>
</dbReference>
<evidence type="ECO:0000256" key="4">
    <source>
        <dbReference type="ARBA" id="ARBA00022833"/>
    </source>
</evidence>
<evidence type="ECO:0000313" key="8">
    <source>
        <dbReference type="Proteomes" id="UP001388673"/>
    </source>
</evidence>
<evidence type="ECO:0000256" key="2">
    <source>
        <dbReference type="ARBA" id="ARBA00008072"/>
    </source>
</evidence>
<sequence length="358" mass="38043">MSSSIPETMQALRVSNAGDSHYKLETIPVPNVEGSQVLLKIGAAGLCHTDLMVMDGSFGGVYPIVGSHEPAGTVVALGKDAEKNGTAKVGDRVAALLPKDPCGECSDCKLGDWKYCANVKYGGINVDGFFSEYALVEAKNCVVLPDSLSFEQAAPLTCAGITIYTAIKKAGLKPGQILAISGLGALGHLGVQMAKAMGLKVVGIDARPEPIAMTKGLNLAPDLLIDATKTEADAAKKQIADLREDGYVGWDGADVTIIAADALPAQSYAAQITRRHGHLILVAQPPQLQFDFRNFIFQDLTLSGSLHGNEVNLKETVELVDKFGIISDLSRFKIGQHEEMVDSVHREGRKGKSVLVFE</sequence>
<keyword evidence="5" id="KW-0560">Oxidoreductase</keyword>
<dbReference type="SUPFAM" id="SSF50129">
    <property type="entry name" value="GroES-like"/>
    <property type="match status" value="1"/>
</dbReference>
<protein>
    <recommendedName>
        <fullName evidence="6">Enoyl reductase (ER) domain-containing protein</fullName>
    </recommendedName>
</protein>
<name>A0AAW0YST7_9TREE</name>
<dbReference type="GO" id="GO:0005737">
    <property type="term" value="C:cytoplasm"/>
    <property type="evidence" value="ECO:0007669"/>
    <property type="project" value="TreeGrafter"/>
</dbReference>
<dbReference type="GO" id="GO:0004022">
    <property type="term" value="F:alcohol dehydrogenase (NAD+) activity"/>
    <property type="evidence" value="ECO:0007669"/>
    <property type="project" value="TreeGrafter"/>
</dbReference>
<dbReference type="GeneID" id="92184260"/>
<dbReference type="Pfam" id="PF08240">
    <property type="entry name" value="ADH_N"/>
    <property type="match status" value="1"/>
</dbReference>
<dbReference type="RefSeq" id="XP_066799294.1">
    <property type="nucleotide sequence ID" value="XM_066950079.1"/>
</dbReference>
<dbReference type="InterPro" id="IPR020843">
    <property type="entry name" value="ER"/>
</dbReference>
<dbReference type="InterPro" id="IPR013154">
    <property type="entry name" value="ADH-like_N"/>
</dbReference>
<reference evidence="7 8" key="1">
    <citation type="journal article" date="2024" name="bioRxiv">
        <title>Comparative genomics of Cryptococcus and Kwoniella reveals pathogenesis evolution and contrasting karyotype dynamics via intercentromeric recombination or chromosome fusion.</title>
        <authorList>
            <person name="Coelho M.A."/>
            <person name="David-Palma M."/>
            <person name="Shea T."/>
            <person name="Bowers K."/>
            <person name="McGinley-Smith S."/>
            <person name="Mohammad A.W."/>
            <person name="Gnirke A."/>
            <person name="Yurkov A.M."/>
            <person name="Nowrousian M."/>
            <person name="Sun S."/>
            <person name="Cuomo C.A."/>
            <person name="Heitman J."/>
        </authorList>
    </citation>
    <scope>NUCLEOTIDE SEQUENCE [LARGE SCALE GENOMIC DNA]</scope>
    <source>
        <strain evidence="7 8">CBS 13917</strain>
    </source>
</reference>
<dbReference type="Proteomes" id="UP001388673">
    <property type="component" value="Unassembled WGS sequence"/>
</dbReference>
<dbReference type="CDD" id="cd08297">
    <property type="entry name" value="CAD3"/>
    <property type="match status" value="1"/>
</dbReference>
<organism evidence="7 8">
    <name type="scientific">Kwoniella newhampshirensis</name>
    <dbReference type="NCBI Taxonomy" id="1651941"/>
    <lineage>
        <taxon>Eukaryota</taxon>
        <taxon>Fungi</taxon>
        <taxon>Dikarya</taxon>
        <taxon>Basidiomycota</taxon>
        <taxon>Agaricomycotina</taxon>
        <taxon>Tremellomycetes</taxon>
        <taxon>Tremellales</taxon>
        <taxon>Cryptococcaceae</taxon>
        <taxon>Kwoniella</taxon>
    </lineage>
</organism>
<dbReference type="SUPFAM" id="SSF51735">
    <property type="entry name" value="NAD(P)-binding Rossmann-fold domains"/>
    <property type="match status" value="1"/>
</dbReference>
<gene>
    <name evidence="7" type="ORF">IAR55_007002</name>
</gene>
<dbReference type="PANTHER" id="PTHR42940:SF8">
    <property type="entry name" value="VACUOLAR PROTEIN SORTING-ASSOCIATED PROTEIN 11"/>
    <property type="match status" value="1"/>
</dbReference>
<accession>A0AAW0YST7</accession>
<evidence type="ECO:0000313" key="7">
    <source>
        <dbReference type="EMBL" id="KAK8843346.1"/>
    </source>
</evidence>
<comment type="caution">
    <text evidence="7">The sequence shown here is derived from an EMBL/GenBank/DDBJ whole genome shotgun (WGS) entry which is preliminary data.</text>
</comment>
<dbReference type="SMART" id="SM00829">
    <property type="entry name" value="PKS_ER"/>
    <property type="match status" value="1"/>
</dbReference>
<feature type="domain" description="Enoyl reductase (ER)" evidence="6">
    <location>
        <begin position="18"/>
        <end position="355"/>
    </location>
</feature>
<keyword evidence="3" id="KW-0479">Metal-binding</keyword>
<keyword evidence="4" id="KW-0862">Zinc</keyword>
<dbReference type="EMBL" id="JBCAWK010000015">
    <property type="protein sequence ID" value="KAK8843346.1"/>
    <property type="molecule type" value="Genomic_DNA"/>
</dbReference>
<evidence type="ECO:0000256" key="5">
    <source>
        <dbReference type="ARBA" id="ARBA00023002"/>
    </source>
</evidence>
<dbReference type="Gene3D" id="3.90.180.10">
    <property type="entry name" value="Medium-chain alcohol dehydrogenases, catalytic domain"/>
    <property type="match status" value="1"/>
</dbReference>